<feature type="compositionally biased region" description="Polar residues" evidence="1">
    <location>
        <begin position="308"/>
        <end position="330"/>
    </location>
</feature>
<dbReference type="Proteomes" id="UP000285961">
    <property type="component" value="Unassembled WGS sequence"/>
</dbReference>
<evidence type="ECO:0000256" key="2">
    <source>
        <dbReference type="SAM" id="Phobius"/>
    </source>
</evidence>
<feature type="transmembrane region" description="Helical" evidence="2">
    <location>
        <begin position="131"/>
        <end position="153"/>
    </location>
</feature>
<evidence type="ECO:0000313" key="4">
    <source>
        <dbReference type="Proteomes" id="UP000285961"/>
    </source>
</evidence>
<comment type="caution">
    <text evidence="3">The sequence shown here is derived from an EMBL/GenBank/DDBJ whole genome shotgun (WGS) entry which is preliminary data.</text>
</comment>
<organism evidence="3 4">
    <name type="scientific">Candidatus Abyssobacteria bacterium SURF_17</name>
    <dbReference type="NCBI Taxonomy" id="2093361"/>
    <lineage>
        <taxon>Bacteria</taxon>
        <taxon>Pseudomonadati</taxon>
        <taxon>Candidatus Hydrogenedentota</taxon>
        <taxon>Candidatus Abyssobacteria</taxon>
    </lineage>
</organism>
<name>A0A419F8J7_9BACT</name>
<dbReference type="AlphaFoldDB" id="A0A419F8J7"/>
<reference evidence="3 4" key="1">
    <citation type="journal article" date="2017" name="ISME J.">
        <title>Energy and carbon metabolisms in a deep terrestrial subsurface fluid microbial community.</title>
        <authorList>
            <person name="Momper L."/>
            <person name="Jungbluth S.P."/>
            <person name="Lee M.D."/>
            <person name="Amend J.P."/>
        </authorList>
    </citation>
    <scope>NUCLEOTIDE SEQUENCE [LARGE SCALE GENOMIC DNA]</scope>
    <source>
        <strain evidence="3">SURF_17</strain>
    </source>
</reference>
<feature type="region of interest" description="Disordered" evidence="1">
    <location>
        <begin position="304"/>
        <end position="330"/>
    </location>
</feature>
<protein>
    <submittedName>
        <fullName evidence="3">Uncharacterized protein</fullName>
    </submittedName>
</protein>
<keyword evidence="2" id="KW-0472">Membrane</keyword>
<evidence type="ECO:0000256" key="1">
    <source>
        <dbReference type="SAM" id="MobiDB-lite"/>
    </source>
</evidence>
<dbReference type="EMBL" id="QZKI01000011">
    <property type="protein sequence ID" value="RJP74724.1"/>
    <property type="molecule type" value="Genomic_DNA"/>
</dbReference>
<keyword evidence="2" id="KW-1133">Transmembrane helix</keyword>
<accession>A0A419F8J7</accession>
<keyword evidence="2" id="KW-0812">Transmembrane</keyword>
<proteinExistence type="predicted"/>
<evidence type="ECO:0000313" key="3">
    <source>
        <dbReference type="EMBL" id="RJP74724.1"/>
    </source>
</evidence>
<gene>
    <name evidence="3" type="ORF">C4532_01700</name>
</gene>
<sequence length="330" mass="35743">MFEKIFGIFRKRKKTGVSQEIPGETADEMFDVGEGGLGDEFDADTISLETGMSDGGFVGSSGGMADSGPGLAESASVTGPPLDEELGLGLDVGEEPAEEAIGFAPKEERISPPPEVEEYAPRARTRGIVTLLKTGVVFVVVALVGLAAGFFGVKPGAEIVEKLLTKGPTPKERLAQLNVENVQLEQELAAYRAVGTIEEIVAVRDEVNKRMEMSKHMETIETKVADRPAQEERLDQVSEQLKRTQQELIVQKGSLANVQKAIKQIEARSDYLMSSTRKHLDQIEEAGEQVEMLKARLSPERIERAENAASSSRDIQEGLEQTVSDALSSS</sequence>